<dbReference type="Proteomes" id="UP000053467">
    <property type="component" value="Unassembled WGS sequence"/>
</dbReference>
<dbReference type="EMBL" id="LGGX01000015">
    <property type="protein sequence ID" value="KUK86617.1"/>
    <property type="molecule type" value="Genomic_DNA"/>
</dbReference>
<organism evidence="1 2">
    <name type="scientific">candidate division TA06 bacterium 34_109</name>
    <dbReference type="NCBI Taxonomy" id="1635277"/>
    <lineage>
        <taxon>Bacteria</taxon>
        <taxon>Bacteria division TA06</taxon>
    </lineage>
</organism>
<name>A0A117M686_UNCT6</name>
<dbReference type="AlphaFoldDB" id="A0A117M686"/>
<protein>
    <submittedName>
        <fullName evidence="1">Uncharacterized protein</fullName>
    </submittedName>
</protein>
<reference evidence="2" key="1">
    <citation type="journal article" date="2015" name="MBio">
        <title>Genome-Resolved Metagenomic Analysis Reveals Roles for Candidate Phyla and Other Microbial Community Members in Biogeochemical Transformations in Oil Reservoirs.</title>
        <authorList>
            <person name="Hu P."/>
            <person name="Tom L."/>
            <person name="Singh A."/>
            <person name="Thomas B.C."/>
            <person name="Baker B.J."/>
            <person name="Piceno Y.M."/>
            <person name="Andersen G.L."/>
            <person name="Banfield J.F."/>
        </authorList>
    </citation>
    <scope>NUCLEOTIDE SEQUENCE [LARGE SCALE GENOMIC DNA]</scope>
</reference>
<evidence type="ECO:0000313" key="1">
    <source>
        <dbReference type="EMBL" id="KUK86617.1"/>
    </source>
</evidence>
<sequence>MNNRIKELYGYVTLTFKNLLINYQKERWNFLTNSTIENRKRLLNSVEEIQNFMDTDKDYKEIFYLLKKYQKNFSQQQKDTLLKIKKICDILQKTPQQEKHFDIFLSTAMDIINDRINFNNKDTTTSHLADLAEHETSLQEIISIQKHFFQPTQKFKDRIEKVVLEREEYIKSKNFKSYFEFFTKINGLKEKDIFKDIEKLDDLTREDFKKLKNQLEQELAKKLKLHAKSYPSYIFGDPFFRTYPVHLDNNVNTMFKGKDIAYTGKKFFDILGYDLSDVYEVSDLYIRPGKY</sequence>
<feature type="non-terminal residue" evidence="1">
    <location>
        <position position="291"/>
    </location>
</feature>
<gene>
    <name evidence="1" type="ORF">XE03_1406</name>
</gene>
<comment type="caution">
    <text evidence="1">The sequence shown here is derived from an EMBL/GenBank/DDBJ whole genome shotgun (WGS) entry which is preliminary data.</text>
</comment>
<accession>A0A117M686</accession>
<evidence type="ECO:0000313" key="2">
    <source>
        <dbReference type="Proteomes" id="UP000053467"/>
    </source>
</evidence>
<proteinExistence type="predicted"/>